<gene>
    <name evidence="1" type="ORF">HNY73_011304</name>
</gene>
<protein>
    <submittedName>
        <fullName evidence="1">Uncharacterized protein</fullName>
    </submittedName>
</protein>
<keyword evidence="2" id="KW-1185">Reference proteome</keyword>
<sequence length="72" mass="8626">MAADSKKHTEHKKRDEFSNLMRNSEFWRQGEAQSGFNFEVTWETLEARWRLSETVCEQLNMKLSRKVPTFSE</sequence>
<dbReference type="AlphaFoldDB" id="A0A8T0F8Q2"/>
<evidence type="ECO:0000313" key="2">
    <source>
        <dbReference type="Proteomes" id="UP000807504"/>
    </source>
</evidence>
<evidence type="ECO:0000313" key="1">
    <source>
        <dbReference type="EMBL" id="KAF8785799.1"/>
    </source>
</evidence>
<name>A0A8T0F8Q2_ARGBR</name>
<reference evidence="1" key="2">
    <citation type="submission" date="2020-06" db="EMBL/GenBank/DDBJ databases">
        <authorList>
            <person name="Sheffer M."/>
        </authorList>
    </citation>
    <scope>NUCLEOTIDE SEQUENCE</scope>
</reference>
<dbReference type="EMBL" id="JABXBU010000030">
    <property type="protein sequence ID" value="KAF8785799.1"/>
    <property type="molecule type" value="Genomic_DNA"/>
</dbReference>
<organism evidence="1 2">
    <name type="scientific">Argiope bruennichi</name>
    <name type="common">Wasp spider</name>
    <name type="synonym">Aranea bruennichi</name>
    <dbReference type="NCBI Taxonomy" id="94029"/>
    <lineage>
        <taxon>Eukaryota</taxon>
        <taxon>Metazoa</taxon>
        <taxon>Ecdysozoa</taxon>
        <taxon>Arthropoda</taxon>
        <taxon>Chelicerata</taxon>
        <taxon>Arachnida</taxon>
        <taxon>Araneae</taxon>
        <taxon>Araneomorphae</taxon>
        <taxon>Entelegynae</taxon>
        <taxon>Araneoidea</taxon>
        <taxon>Araneidae</taxon>
        <taxon>Argiope</taxon>
    </lineage>
</organism>
<comment type="caution">
    <text evidence="1">The sequence shown here is derived from an EMBL/GenBank/DDBJ whole genome shotgun (WGS) entry which is preliminary data.</text>
</comment>
<proteinExistence type="predicted"/>
<dbReference type="Proteomes" id="UP000807504">
    <property type="component" value="Unassembled WGS sequence"/>
</dbReference>
<reference evidence="1" key="1">
    <citation type="journal article" date="2020" name="bioRxiv">
        <title>Chromosome-level reference genome of the European wasp spider Argiope bruennichi: a resource for studies on range expansion and evolutionary adaptation.</title>
        <authorList>
            <person name="Sheffer M.M."/>
            <person name="Hoppe A."/>
            <person name="Krehenwinkel H."/>
            <person name="Uhl G."/>
            <person name="Kuss A.W."/>
            <person name="Jensen L."/>
            <person name="Jensen C."/>
            <person name="Gillespie R.G."/>
            <person name="Hoff K.J."/>
            <person name="Prost S."/>
        </authorList>
    </citation>
    <scope>NUCLEOTIDE SEQUENCE</scope>
</reference>
<accession>A0A8T0F8Q2</accession>